<accession>A0ABX1WTT2</accession>
<keyword evidence="2" id="KW-1185">Reference proteome</keyword>
<sequence length="435" mass="50645">MNLMCENYFLKPINFERILKFSLKKAIVFLFLVLFGFQNISAQQHFTQGKLVNLQGDTIAGEIHFPSAYTTAQNVLFRKNHESKIIQYSPIQIKAFTMGNTNYFGAIVEKEISPLKISDLDDHSAILLKQDTTFLEEIISGDKSLYYYTSSENKKQFYIKTDNKYELLVYKKYLKNGNALEFKKYVGQLTLYLKDAKNISSYIQNTSYKREDLIRLFKKYYSALNKSFKAPKQREKLAFEFGVLAGVSISELRFGNPEIVPYVSNLDLDDSYNLSLGLYANIILPKGSKRWSIYNDLLFIKMNYEGQYYTANSEHYYRYYDTKLTYNYIKLTNMLRYKIPFQKNALFVNAGISNAIAFEKTNSATSTQKQYSTDKVTYGDAFSDRKLEQGIAIGLGFKINKFHIECRYEKTNGMVDLIMQDSKVKRLYLLFGYQF</sequence>
<comment type="caution">
    <text evidence="1">The sequence shown here is derived from an EMBL/GenBank/DDBJ whole genome shotgun (WGS) entry which is preliminary data.</text>
</comment>
<reference evidence="1 2" key="1">
    <citation type="submission" date="2018-12" db="EMBL/GenBank/DDBJ databases">
        <title>Marinifilum JC070 sp. nov., a marine bacterium isolated from Yongle Blue Hole in the South China Sea.</title>
        <authorList>
            <person name="Fu T."/>
        </authorList>
    </citation>
    <scope>NUCLEOTIDE SEQUENCE [LARGE SCALE GENOMIC DNA]</scope>
    <source>
        <strain evidence="1 2">JC070</strain>
    </source>
</reference>
<dbReference type="EMBL" id="RZNH01000008">
    <property type="protein sequence ID" value="NOU59519.1"/>
    <property type="molecule type" value="Genomic_DNA"/>
</dbReference>
<dbReference type="Proteomes" id="UP000732105">
    <property type="component" value="Unassembled WGS sequence"/>
</dbReference>
<evidence type="ECO:0000313" key="2">
    <source>
        <dbReference type="Proteomes" id="UP000732105"/>
    </source>
</evidence>
<name>A0ABX1WTT2_9BACT</name>
<organism evidence="1 2">
    <name type="scientific">Marinifilum caeruleilacunae</name>
    <dbReference type="NCBI Taxonomy" id="2499076"/>
    <lineage>
        <taxon>Bacteria</taxon>
        <taxon>Pseudomonadati</taxon>
        <taxon>Bacteroidota</taxon>
        <taxon>Bacteroidia</taxon>
        <taxon>Marinilabiliales</taxon>
        <taxon>Marinifilaceae</taxon>
    </lineage>
</organism>
<protein>
    <submittedName>
        <fullName evidence="1">PorT family protein</fullName>
    </submittedName>
</protein>
<gene>
    <name evidence="1" type="ORF">ELS83_06790</name>
</gene>
<proteinExistence type="predicted"/>
<evidence type="ECO:0000313" key="1">
    <source>
        <dbReference type="EMBL" id="NOU59519.1"/>
    </source>
</evidence>